<name>A0A059L8Q1_9PSED</name>
<dbReference type="Pfam" id="PF00092">
    <property type="entry name" value="VWA"/>
    <property type="match status" value="1"/>
</dbReference>
<dbReference type="SUPFAM" id="SSF53300">
    <property type="entry name" value="vWA-like"/>
    <property type="match status" value="1"/>
</dbReference>
<dbReference type="eggNOG" id="COG4548">
    <property type="taxonomic scope" value="Bacteria"/>
</dbReference>
<dbReference type="PROSITE" id="PS50234">
    <property type="entry name" value="VWFA"/>
    <property type="match status" value="1"/>
</dbReference>
<dbReference type="PANTHER" id="PTHR41248:SF1">
    <property type="entry name" value="NORD PROTEIN"/>
    <property type="match status" value="1"/>
</dbReference>
<dbReference type="InterPro" id="IPR002035">
    <property type="entry name" value="VWF_A"/>
</dbReference>
<evidence type="ECO:0000313" key="4">
    <source>
        <dbReference type="Proteomes" id="UP000026739"/>
    </source>
</evidence>
<evidence type="ECO:0000313" key="3">
    <source>
        <dbReference type="EMBL" id="KDD70495.1"/>
    </source>
</evidence>
<comment type="caution">
    <text evidence="3">The sequence shown here is derived from an EMBL/GenBank/DDBJ whole genome shotgun (WGS) entry which is preliminary data.</text>
</comment>
<evidence type="ECO:0000259" key="2">
    <source>
        <dbReference type="PROSITE" id="PS50234"/>
    </source>
</evidence>
<dbReference type="AlphaFoldDB" id="A0A059L8Q1"/>
<dbReference type="Proteomes" id="UP000026739">
    <property type="component" value="Unassembled WGS sequence"/>
</dbReference>
<protein>
    <submittedName>
        <fullName evidence="3">von Willebrand factor A</fullName>
    </submittedName>
</protein>
<accession>A0A059L8Q1</accession>
<sequence length="673" mass="75321">MAEAEDLITDVARHATVYAQALWRRHRAPLDTAKIITLGDVAQHLDLLIKAVFNTHYPLRVAQLPSPPTFLKKLLLRHEKPCRQNAVPATDGVTIWLPEDLGSHEGPLSLQRYKTLALQQAMRARRGSASALSALDNPMQRSVYLLLEAWAADTDLVRLLPGLAPSIHGLRQHALANRPPLHAFANSRQPLENFLRLLLRSECGTPLEGLEIPAKTADSVQQSETLAQRFLSIDEPHKPGAHLLLLDGWTGDLREPAVAVKVQPLPGEIDTADTLPRSARLARQPTVREASADEDDDQEQGLWMVQPAEPLEKAEDPMGMQRPADRDTDTPAADFAEALAELNEARLVITAGRPKEVLLSDDPPQTRAQHGAQDLANNAISYPEWDYRRQAYRDPGATLQLCPALEGPQQWVERTLDTHRPVLDAIRRQFDSLRAQRVRLRKQWEGDDIDLEAYIDGYAEARAGLSMPQALYQTQRRGRRDMAIMLLIDVSGSTDSWLSCHRRVIDVEREALLLVCLALESLGEPYSVLAFSGEGPQRVTIRTLKAFDERYSDEVGRRIAALEPERYTRAGAALRHASTLLMREAATHRLLLLLSDGKPNDVDQYEGRYGVEDMRQAVTEAKLQGIYPFCLTIDRQAANYLPAVFGARQYALLNRPELLPSVLLDWIRRLVSV</sequence>
<dbReference type="SMART" id="SM00327">
    <property type="entry name" value="VWA"/>
    <property type="match status" value="1"/>
</dbReference>
<proteinExistence type="predicted"/>
<organism evidence="3 4">
    <name type="scientific">Pseudomonas mandelii PD30</name>
    <dbReference type="NCBI Taxonomy" id="1419583"/>
    <lineage>
        <taxon>Bacteria</taxon>
        <taxon>Pseudomonadati</taxon>
        <taxon>Pseudomonadota</taxon>
        <taxon>Gammaproteobacteria</taxon>
        <taxon>Pseudomonadales</taxon>
        <taxon>Pseudomonadaceae</taxon>
        <taxon>Pseudomonas</taxon>
    </lineage>
</organism>
<dbReference type="Gene3D" id="3.40.50.410">
    <property type="entry name" value="von Willebrand factor, type A domain"/>
    <property type="match status" value="1"/>
</dbReference>
<dbReference type="RefSeq" id="WP_033054892.1">
    <property type="nucleotide sequence ID" value="NZ_AZQQ01000061.1"/>
</dbReference>
<dbReference type="CDD" id="cd01454">
    <property type="entry name" value="vWA_norD_type"/>
    <property type="match status" value="1"/>
</dbReference>
<dbReference type="PANTHER" id="PTHR41248">
    <property type="entry name" value="NORD PROTEIN"/>
    <property type="match status" value="1"/>
</dbReference>
<feature type="region of interest" description="Disordered" evidence="1">
    <location>
        <begin position="281"/>
        <end position="302"/>
    </location>
</feature>
<dbReference type="EMBL" id="AZQQ01000061">
    <property type="protein sequence ID" value="KDD70495.1"/>
    <property type="molecule type" value="Genomic_DNA"/>
</dbReference>
<reference evidence="3 4" key="1">
    <citation type="submission" date="2013-12" db="EMBL/GenBank/DDBJ databases">
        <authorList>
            <person name="Formusa P.A."/>
            <person name="Habash M."/>
            <person name="Lee H."/>
            <person name="Trevors J.T."/>
        </authorList>
    </citation>
    <scope>NUCLEOTIDE SEQUENCE [LARGE SCALE GENOMIC DNA]</scope>
    <source>
        <strain evidence="3 4">PD30</strain>
    </source>
</reference>
<dbReference type="InterPro" id="IPR051928">
    <property type="entry name" value="NorD/CobT"/>
</dbReference>
<feature type="domain" description="VWFA" evidence="2">
    <location>
        <begin position="483"/>
        <end position="667"/>
    </location>
</feature>
<gene>
    <name evidence="3" type="ORF">V466_04135</name>
</gene>
<dbReference type="InterPro" id="IPR036465">
    <property type="entry name" value="vWFA_dom_sf"/>
</dbReference>
<evidence type="ECO:0000256" key="1">
    <source>
        <dbReference type="SAM" id="MobiDB-lite"/>
    </source>
</evidence>